<dbReference type="InterPro" id="IPR026259">
    <property type="entry name" value="MauG/Cytc_peroxidase"/>
</dbReference>
<dbReference type="InterPro" id="IPR051395">
    <property type="entry name" value="Cytochrome_c_Peroxidase/MauG"/>
</dbReference>
<evidence type="ECO:0000313" key="12">
    <source>
        <dbReference type="Proteomes" id="UP000664369"/>
    </source>
</evidence>
<feature type="domain" description="Cytochrome c" evidence="10">
    <location>
        <begin position="207"/>
        <end position="329"/>
    </location>
</feature>
<name>A0ABS3QCV5_9BACT</name>
<dbReference type="InterPro" id="IPR009056">
    <property type="entry name" value="Cyt_c-like_dom"/>
</dbReference>
<evidence type="ECO:0000256" key="4">
    <source>
        <dbReference type="ARBA" id="ARBA00022729"/>
    </source>
</evidence>
<evidence type="ECO:0000256" key="5">
    <source>
        <dbReference type="ARBA" id="ARBA00022764"/>
    </source>
</evidence>
<evidence type="ECO:0000256" key="7">
    <source>
        <dbReference type="ARBA" id="ARBA00023004"/>
    </source>
</evidence>
<evidence type="ECO:0000259" key="10">
    <source>
        <dbReference type="PROSITE" id="PS51007"/>
    </source>
</evidence>
<keyword evidence="6" id="KW-0560">Oxidoreductase</keyword>
<proteinExistence type="predicted"/>
<dbReference type="Proteomes" id="UP000664369">
    <property type="component" value="Unassembled WGS sequence"/>
</dbReference>
<evidence type="ECO:0000256" key="9">
    <source>
        <dbReference type="SAM" id="SignalP"/>
    </source>
</evidence>
<keyword evidence="7 8" id="KW-0408">Iron</keyword>
<evidence type="ECO:0000256" key="2">
    <source>
        <dbReference type="ARBA" id="ARBA00022617"/>
    </source>
</evidence>
<dbReference type="InterPro" id="IPR004852">
    <property type="entry name" value="Di-haem_cyt_c_peroxidsae"/>
</dbReference>
<dbReference type="EMBL" id="JAGETZ010000003">
    <property type="protein sequence ID" value="MBO2009060.1"/>
    <property type="molecule type" value="Genomic_DNA"/>
</dbReference>
<dbReference type="PROSITE" id="PS51007">
    <property type="entry name" value="CYTC"/>
    <property type="match status" value="1"/>
</dbReference>
<feature type="signal peptide" evidence="9">
    <location>
        <begin position="1"/>
        <end position="26"/>
    </location>
</feature>
<comment type="subcellular location">
    <subcellularLocation>
        <location evidence="1">Periplasm</location>
    </subcellularLocation>
</comment>
<keyword evidence="5" id="KW-0574">Periplasm</keyword>
<dbReference type="SUPFAM" id="SSF46626">
    <property type="entry name" value="Cytochrome c"/>
    <property type="match status" value="2"/>
</dbReference>
<evidence type="ECO:0000256" key="1">
    <source>
        <dbReference type="ARBA" id="ARBA00004418"/>
    </source>
</evidence>
<evidence type="ECO:0000313" key="11">
    <source>
        <dbReference type="EMBL" id="MBO2009060.1"/>
    </source>
</evidence>
<evidence type="ECO:0000256" key="8">
    <source>
        <dbReference type="PROSITE-ProRule" id="PRU00433"/>
    </source>
</evidence>
<keyword evidence="3 8" id="KW-0479">Metal-binding</keyword>
<sequence>MPAAKQLLRWALLLSAWAGVCAYNLASESGAFVQPLGWPAPVYRFQDNPGTAAGRELGRRLFYEPALSRDSSISCASCHSPAMAFTHADHRVSHGMAGRLGTRNAPGLFNLAWATSFQWDGGVNHLEMQPLNPLTHPAEMDMALPPLLVRLNASGAYRGRFYRAFADSVVTTPRLLKALAQFTVSLESANSRYDKYVRHEPGGEFSDLELNGLRLFRANCASCHREPLFTNNGFANNGLLPDSIYNDQGRATITGRAADCYQFRVPTLRNIELTSPYMHDGRFQRLRDVLRHYTTGIHTGPTLAAELRKPLVLNGDEQKDVLAFLLTLTDRDFLTNSAYQYPPSE</sequence>
<dbReference type="InterPro" id="IPR036909">
    <property type="entry name" value="Cyt_c-like_dom_sf"/>
</dbReference>
<feature type="chain" id="PRO_5047290291" evidence="9">
    <location>
        <begin position="27"/>
        <end position="345"/>
    </location>
</feature>
<dbReference type="Pfam" id="PF03150">
    <property type="entry name" value="CCP_MauG"/>
    <property type="match status" value="1"/>
</dbReference>
<protein>
    <submittedName>
        <fullName evidence="11">C-type cytochrome</fullName>
    </submittedName>
</protein>
<gene>
    <name evidence="11" type="ORF">J4E00_08350</name>
</gene>
<keyword evidence="2 8" id="KW-0349">Heme</keyword>
<comment type="caution">
    <text evidence="11">The sequence shown here is derived from an EMBL/GenBank/DDBJ whole genome shotgun (WGS) entry which is preliminary data.</text>
</comment>
<reference evidence="11 12" key="1">
    <citation type="submission" date="2021-03" db="EMBL/GenBank/DDBJ databases">
        <authorList>
            <person name="Kim M.K."/>
        </authorList>
    </citation>
    <scope>NUCLEOTIDE SEQUENCE [LARGE SCALE GENOMIC DNA]</scope>
    <source>
        <strain evidence="11 12">BT442</strain>
    </source>
</reference>
<keyword evidence="4 9" id="KW-0732">Signal</keyword>
<dbReference type="PIRSF" id="PIRSF000294">
    <property type="entry name" value="Cytochrome-c_peroxidase"/>
    <property type="match status" value="1"/>
</dbReference>
<evidence type="ECO:0000256" key="6">
    <source>
        <dbReference type="ARBA" id="ARBA00023002"/>
    </source>
</evidence>
<evidence type="ECO:0000256" key="3">
    <source>
        <dbReference type="ARBA" id="ARBA00022723"/>
    </source>
</evidence>
<accession>A0ABS3QCV5</accession>
<dbReference type="PANTHER" id="PTHR30600">
    <property type="entry name" value="CYTOCHROME C PEROXIDASE-RELATED"/>
    <property type="match status" value="1"/>
</dbReference>
<dbReference type="Gene3D" id="1.10.760.10">
    <property type="entry name" value="Cytochrome c-like domain"/>
    <property type="match status" value="2"/>
</dbReference>
<dbReference type="RefSeq" id="WP_208174684.1">
    <property type="nucleotide sequence ID" value="NZ_JAGETZ010000003.1"/>
</dbReference>
<organism evidence="11 12">
    <name type="scientific">Hymenobacter negativus</name>
    <dbReference type="NCBI Taxonomy" id="2795026"/>
    <lineage>
        <taxon>Bacteria</taxon>
        <taxon>Pseudomonadati</taxon>
        <taxon>Bacteroidota</taxon>
        <taxon>Cytophagia</taxon>
        <taxon>Cytophagales</taxon>
        <taxon>Hymenobacteraceae</taxon>
        <taxon>Hymenobacter</taxon>
    </lineage>
</organism>
<keyword evidence="12" id="KW-1185">Reference proteome</keyword>